<feature type="transmembrane region" description="Helical" evidence="9">
    <location>
        <begin position="236"/>
        <end position="254"/>
    </location>
</feature>
<dbReference type="Pfam" id="PF00950">
    <property type="entry name" value="ABC-3"/>
    <property type="match status" value="1"/>
</dbReference>
<feature type="transmembrane region" description="Helical" evidence="9">
    <location>
        <begin position="189"/>
        <end position="206"/>
    </location>
</feature>
<comment type="similarity">
    <text evidence="2 8">Belongs to the ABC-3 integral membrane protein family.</text>
</comment>
<dbReference type="Gene3D" id="1.10.3470.10">
    <property type="entry name" value="ABC transporter involved in vitamin B12 uptake, BtuC"/>
    <property type="match status" value="1"/>
</dbReference>
<dbReference type="GO" id="GO:0010043">
    <property type="term" value="P:response to zinc ion"/>
    <property type="evidence" value="ECO:0007669"/>
    <property type="project" value="TreeGrafter"/>
</dbReference>
<keyword evidence="4" id="KW-1003">Cell membrane</keyword>
<dbReference type="InterPro" id="IPR036421">
    <property type="entry name" value="Fe_dep_repressor_sf"/>
</dbReference>
<keyword evidence="12" id="KW-1185">Reference proteome</keyword>
<evidence type="ECO:0000313" key="11">
    <source>
        <dbReference type="EMBL" id="QDT34223.1"/>
    </source>
</evidence>
<dbReference type="GO" id="GO:0055085">
    <property type="term" value="P:transmembrane transport"/>
    <property type="evidence" value="ECO:0007669"/>
    <property type="project" value="InterPro"/>
</dbReference>
<evidence type="ECO:0000256" key="6">
    <source>
        <dbReference type="ARBA" id="ARBA00022989"/>
    </source>
</evidence>
<dbReference type="Pfam" id="PF02742">
    <property type="entry name" value="Fe_dep_repr_C"/>
    <property type="match status" value="1"/>
</dbReference>
<keyword evidence="5 8" id="KW-0812">Transmembrane</keyword>
<evidence type="ECO:0000256" key="1">
    <source>
        <dbReference type="ARBA" id="ARBA00004651"/>
    </source>
</evidence>
<evidence type="ECO:0000256" key="4">
    <source>
        <dbReference type="ARBA" id="ARBA00022475"/>
    </source>
</evidence>
<protein>
    <submittedName>
        <fullName evidence="11">Manganese transport system membrane protein MntB</fullName>
    </submittedName>
</protein>
<keyword evidence="6 9" id="KW-1133">Transmembrane helix</keyword>
<dbReference type="GO" id="GO:0046914">
    <property type="term" value="F:transition metal ion binding"/>
    <property type="evidence" value="ECO:0007669"/>
    <property type="project" value="InterPro"/>
</dbReference>
<evidence type="ECO:0000256" key="9">
    <source>
        <dbReference type="SAM" id="Phobius"/>
    </source>
</evidence>
<dbReference type="GO" id="GO:0043190">
    <property type="term" value="C:ATP-binding cassette (ABC) transporter complex"/>
    <property type="evidence" value="ECO:0007669"/>
    <property type="project" value="InterPro"/>
</dbReference>
<keyword evidence="3 8" id="KW-0813">Transport</keyword>
<feature type="transmembrane region" description="Helical" evidence="9">
    <location>
        <begin position="65"/>
        <end position="82"/>
    </location>
</feature>
<evidence type="ECO:0000256" key="7">
    <source>
        <dbReference type="ARBA" id="ARBA00023136"/>
    </source>
</evidence>
<dbReference type="GO" id="GO:0046983">
    <property type="term" value="F:protein dimerization activity"/>
    <property type="evidence" value="ECO:0007669"/>
    <property type="project" value="InterPro"/>
</dbReference>
<reference evidence="11 12" key="1">
    <citation type="submission" date="2019-02" db="EMBL/GenBank/DDBJ databases">
        <title>Deep-cultivation of Planctomycetes and their phenomic and genomic characterization uncovers novel biology.</title>
        <authorList>
            <person name="Wiegand S."/>
            <person name="Jogler M."/>
            <person name="Boedeker C."/>
            <person name="Pinto D."/>
            <person name="Vollmers J."/>
            <person name="Rivas-Marin E."/>
            <person name="Kohn T."/>
            <person name="Peeters S.H."/>
            <person name="Heuer A."/>
            <person name="Rast P."/>
            <person name="Oberbeckmann S."/>
            <person name="Bunk B."/>
            <person name="Jeske O."/>
            <person name="Meyerdierks A."/>
            <person name="Storesund J.E."/>
            <person name="Kallscheuer N."/>
            <person name="Luecker S."/>
            <person name="Lage O.M."/>
            <person name="Pohl T."/>
            <person name="Merkel B.J."/>
            <person name="Hornburger P."/>
            <person name="Mueller R.-W."/>
            <person name="Bruemmer F."/>
            <person name="Labrenz M."/>
            <person name="Spormann A.M."/>
            <person name="Op den Camp H."/>
            <person name="Overmann J."/>
            <person name="Amann R."/>
            <person name="Jetten M.S.M."/>
            <person name="Mascher T."/>
            <person name="Medema M.H."/>
            <person name="Devos D.P."/>
            <person name="Kaster A.-K."/>
            <person name="Ovreas L."/>
            <person name="Rohde M."/>
            <person name="Galperin M.Y."/>
            <person name="Jogler C."/>
        </authorList>
    </citation>
    <scope>NUCLEOTIDE SEQUENCE [LARGE SCALE GENOMIC DNA]</scope>
    <source>
        <strain evidence="11 12">Mal48</strain>
    </source>
</reference>
<dbReference type="SMART" id="SM00529">
    <property type="entry name" value="HTH_DTXR"/>
    <property type="match status" value="1"/>
</dbReference>
<dbReference type="InterPro" id="IPR001626">
    <property type="entry name" value="ABC_TroCD"/>
</dbReference>
<dbReference type="Gene3D" id="1.10.10.10">
    <property type="entry name" value="Winged helix-like DNA-binding domain superfamily/Winged helix DNA-binding domain"/>
    <property type="match status" value="1"/>
</dbReference>
<sequence length="445" mass="48972">MVVAGALAAMACAIPGVWLVLRRQSMMGDALSHTALPGVVLAILFSQWLSHSFDWIPEHSTAEPILLISGAVLIGVLTSVLTEWVQRLGRVESSAALGVVFTSLFALGLLLIRLKADVHLDLDCVLFGQLELIVWDEISFLGYDFPRAYLVNGSSLLLNLILLVLFYKELRIAAFDPDLATVQGINSRLVNDVLMAATAVTVVMAFRSVGSILVIGLLIVPAATAVLLTDRLHLTIAISLVVAGLSAILGQILAKTVPVMVFQPLGFDQVQDAGTSGMIAVACGLFFIAAFLLSPRYGLLGKGFSRLKLRMQIAADDILSTVYRFEEQLGELYVSASQTEKETVWIPPFERWLAMFRLRRLGLLLASTQGLALTDQGRSRAAELIGSHRLWESYMQKHFDLPDDHLHETAHYVEHFLDEKMREQLKHELDSPDVDPHGRKIPDEN</sequence>
<dbReference type="InterPro" id="IPR001367">
    <property type="entry name" value="Fe_dep_repressor"/>
</dbReference>
<feature type="domain" description="Iron dependent repressor metal binding and dimerisation" evidence="10">
    <location>
        <begin position="374"/>
        <end position="443"/>
    </location>
</feature>
<dbReference type="PANTHER" id="PTHR30477:SF8">
    <property type="entry name" value="METAL TRANSPORT SYSTEM MEMBRANE PROTEIN CT_070-RELATED"/>
    <property type="match status" value="1"/>
</dbReference>
<feature type="transmembrane region" description="Helical" evidence="9">
    <location>
        <begin position="35"/>
        <end position="53"/>
    </location>
</feature>
<keyword evidence="7 9" id="KW-0472">Membrane</keyword>
<organism evidence="11 12">
    <name type="scientific">Thalassoglobus polymorphus</name>
    <dbReference type="NCBI Taxonomy" id="2527994"/>
    <lineage>
        <taxon>Bacteria</taxon>
        <taxon>Pseudomonadati</taxon>
        <taxon>Planctomycetota</taxon>
        <taxon>Planctomycetia</taxon>
        <taxon>Planctomycetales</taxon>
        <taxon>Planctomycetaceae</taxon>
        <taxon>Thalassoglobus</taxon>
    </lineage>
</organism>
<name>A0A517QRH9_9PLAN</name>
<evidence type="ECO:0000256" key="8">
    <source>
        <dbReference type="RuleBase" id="RU003943"/>
    </source>
</evidence>
<evidence type="ECO:0000313" key="12">
    <source>
        <dbReference type="Proteomes" id="UP000315724"/>
    </source>
</evidence>
<evidence type="ECO:0000256" key="2">
    <source>
        <dbReference type="ARBA" id="ARBA00008034"/>
    </source>
</evidence>
<dbReference type="Proteomes" id="UP000315724">
    <property type="component" value="Chromosome"/>
</dbReference>
<dbReference type="AlphaFoldDB" id="A0A517QRH9"/>
<feature type="transmembrane region" description="Helical" evidence="9">
    <location>
        <begin position="212"/>
        <end position="229"/>
    </location>
</feature>
<dbReference type="KEGG" id="tpol:Mal48_34830"/>
<dbReference type="GO" id="GO:0003700">
    <property type="term" value="F:DNA-binding transcription factor activity"/>
    <property type="evidence" value="ECO:0007669"/>
    <property type="project" value="InterPro"/>
</dbReference>
<dbReference type="CDD" id="cd06550">
    <property type="entry name" value="TM_ABC_iron-siderophores_like"/>
    <property type="match status" value="1"/>
</dbReference>
<feature type="transmembrane region" description="Helical" evidence="9">
    <location>
        <begin position="149"/>
        <end position="168"/>
    </location>
</feature>
<feature type="transmembrane region" description="Helical" evidence="9">
    <location>
        <begin position="274"/>
        <end position="293"/>
    </location>
</feature>
<comment type="subcellular location">
    <subcellularLocation>
        <location evidence="1 8">Cell membrane</location>
        <topology evidence="1 8">Multi-pass membrane protein</topology>
    </subcellularLocation>
</comment>
<evidence type="ECO:0000256" key="5">
    <source>
        <dbReference type="ARBA" id="ARBA00022692"/>
    </source>
</evidence>
<proteinExistence type="inferred from homology"/>
<evidence type="ECO:0000259" key="10">
    <source>
        <dbReference type="Pfam" id="PF02742"/>
    </source>
</evidence>
<gene>
    <name evidence="11" type="primary">mntB_2</name>
    <name evidence="11" type="ORF">Mal48_34830</name>
</gene>
<feature type="transmembrane region" description="Helical" evidence="9">
    <location>
        <begin position="94"/>
        <end position="112"/>
    </location>
</feature>
<dbReference type="EMBL" id="CP036267">
    <property type="protein sequence ID" value="QDT34223.1"/>
    <property type="molecule type" value="Genomic_DNA"/>
</dbReference>
<dbReference type="InterPro" id="IPR037294">
    <property type="entry name" value="ABC_BtuC-like"/>
</dbReference>
<dbReference type="PANTHER" id="PTHR30477">
    <property type="entry name" value="ABC-TRANSPORTER METAL-BINDING PROTEIN"/>
    <property type="match status" value="1"/>
</dbReference>
<dbReference type="SUPFAM" id="SSF47979">
    <property type="entry name" value="Iron-dependent repressor protein, dimerization domain"/>
    <property type="match status" value="1"/>
</dbReference>
<dbReference type="InterPro" id="IPR036388">
    <property type="entry name" value="WH-like_DNA-bd_sf"/>
</dbReference>
<accession>A0A517QRH9</accession>
<evidence type="ECO:0000256" key="3">
    <source>
        <dbReference type="ARBA" id="ARBA00022448"/>
    </source>
</evidence>
<dbReference type="SUPFAM" id="SSF81345">
    <property type="entry name" value="ABC transporter involved in vitamin B12 uptake, BtuC"/>
    <property type="match status" value="1"/>
</dbReference>
<dbReference type="InterPro" id="IPR022689">
    <property type="entry name" value="Iron_dep_repressor"/>
</dbReference>